<evidence type="ECO:0000256" key="5">
    <source>
        <dbReference type="ARBA" id="ARBA00015043"/>
    </source>
</evidence>
<dbReference type="EMBL" id="JAZGSY010000541">
    <property type="protein sequence ID" value="KAL1835768.1"/>
    <property type="molecule type" value="Genomic_DNA"/>
</dbReference>
<keyword evidence="8" id="KW-0539">Nucleus</keyword>
<evidence type="ECO:0000256" key="4">
    <source>
        <dbReference type="ARBA" id="ARBA00012950"/>
    </source>
</evidence>
<dbReference type="Proteomes" id="UP001583172">
    <property type="component" value="Unassembled WGS sequence"/>
</dbReference>
<evidence type="ECO:0000259" key="12">
    <source>
        <dbReference type="PROSITE" id="PS51186"/>
    </source>
</evidence>
<keyword evidence="9" id="KW-0012">Acyltransferase</keyword>
<keyword evidence="6" id="KW-0963">Cytoplasm</keyword>
<comment type="similarity">
    <text evidence="3">Belongs to the acetyltransferase family. NAA40 subfamily.</text>
</comment>
<evidence type="ECO:0000313" key="13">
    <source>
        <dbReference type="EMBL" id="KAL1835768.1"/>
    </source>
</evidence>
<evidence type="ECO:0000256" key="10">
    <source>
        <dbReference type="ARBA" id="ARBA00047821"/>
    </source>
</evidence>
<dbReference type="PANTHER" id="PTHR20531">
    <property type="entry name" value="N-ALPHA-ACETYLTRANSFERASE 40"/>
    <property type="match status" value="1"/>
</dbReference>
<proteinExistence type="inferred from homology"/>
<dbReference type="InterPro" id="IPR000182">
    <property type="entry name" value="GNAT_dom"/>
</dbReference>
<evidence type="ECO:0000256" key="3">
    <source>
        <dbReference type="ARBA" id="ARBA00008870"/>
    </source>
</evidence>
<name>A0ABR3V1W4_HUMIN</name>
<accession>A0ABR3V1W4</accession>
<evidence type="ECO:0000256" key="1">
    <source>
        <dbReference type="ARBA" id="ARBA00004123"/>
    </source>
</evidence>
<evidence type="ECO:0000256" key="11">
    <source>
        <dbReference type="ARBA" id="ARBA00049524"/>
    </source>
</evidence>
<organism evidence="13 14">
    <name type="scientific">Humicola insolens</name>
    <name type="common">Soft-rot fungus</name>
    <dbReference type="NCBI Taxonomy" id="85995"/>
    <lineage>
        <taxon>Eukaryota</taxon>
        <taxon>Fungi</taxon>
        <taxon>Dikarya</taxon>
        <taxon>Ascomycota</taxon>
        <taxon>Pezizomycotina</taxon>
        <taxon>Sordariomycetes</taxon>
        <taxon>Sordariomycetidae</taxon>
        <taxon>Sordariales</taxon>
        <taxon>Chaetomiaceae</taxon>
        <taxon>Mycothermus</taxon>
    </lineage>
</organism>
<evidence type="ECO:0000256" key="7">
    <source>
        <dbReference type="ARBA" id="ARBA00022679"/>
    </source>
</evidence>
<keyword evidence="14" id="KW-1185">Reference proteome</keyword>
<dbReference type="Gene3D" id="3.40.630.30">
    <property type="match status" value="1"/>
</dbReference>
<gene>
    <name evidence="13" type="ORF">VTJ49DRAFT_6098</name>
</gene>
<comment type="catalytic activity">
    <reaction evidence="11">
        <text>N-terminal L-seryl-[histone H4] + acetyl-CoA = N-terminal N(alpha)-acetyl-L-seryl-[histone H4] + CoA + H(+)</text>
        <dbReference type="Rhea" id="RHEA:50596"/>
        <dbReference type="Rhea" id="RHEA-COMP:12740"/>
        <dbReference type="Rhea" id="RHEA-COMP:12743"/>
        <dbReference type="ChEBI" id="CHEBI:15378"/>
        <dbReference type="ChEBI" id="CHEBI:57287"/>
        <dbReference type="ChEBI" id="CHEBI:57288"/>
        <dbReference type="ChEBI" id="CHEBI:64738"/>
        <dbReference type="ChEBI" id="CHEBI:83690"/>
        <dbReference type="EC" id="2.3.1.257"/>
    </reaction>
</comment>
<dbReference type="PANTHER" id="PTHR20531:SF1">
    <property type="entry name" value="N-ALPHA-ACETYLTRANSFERASE 40"/>
    <property type="match status" value="1"/>
</dbReference>
<dbReference type="Pfam" id="PF00583">
    <property type="entry name" value="Acetyltransf_1"/>
    <property type="match status" value="1"/>
</dbReference>
<evidence type="ECO:0000256" key="6">
    <source>
        <dbReference type="ARBA" id="ARBA00022490"/>
    </source>
</evidence>
<dbReference type="InterPro" id="IPR039949">
    <property type="entry name" value="NAA40"/>
</dbReference>
<dbReference type="SUPFAM" id="SSF55729">
    <property type="entry name" value="Acyl-CoA N-acyltransferases (Nat)"/>
    <property type="match status" value="1"/>
</dbReference>
<comment type="subcellular location">
    <subcellularLocation>
        <location evidence="2">Cytoplasm</location>
    </subcellularLocation>
    <subcellularLocation>
        <location evidence="1">Nucleus</location>
    </subcellularLocation>
</comment>
<sequence length="210" mass="24219">MEGSRTTANRKSDEQFIADYLLTPEDTPWTTSWTHPLTNAEYTISLVGQPRLPQVDLTFCFRLIEQTSREDYENSSMKWQPLKKLKEMQSPDLRYILVKEKETNSLRGFTSLMPTYEEGQPVIYCYEIHLHPEVQGTGLGTLLMSFHATIASNLPTVNKVMLTCFLSNTTALEFYRKLGFEKDEISPEPRALRGRKTKEPDYVILSKLVQ</sequence>
<protein>
    <recommendedName>
        <fullName evidence="5">N-alpha-acetyltransferase 40</fullName>
        <ecNumber evidence="4">2.3.1.257</ecNumber>
    </recommendedName>
</protein>
<feature type="domain" description="N-acetyltransferase" evidence="12">
    <location>
        <begin position="47"/>
        <end position="199"/>
    </location>
</feature>
<evidence type="ECO:0000313" key="14">
    <source>
        <dbReference type="Proteomes" id="UP001583172"/>
    </source>
</evidence>
<dbReference type="InterPro" id="IPR016181">
    <property type="entry name" value="Acyl_CoA_acyltransferase"/>
</dbReference>
<evidence type="ECO:0000256" key="2">
    <source>
        <dbReference type="ARBA" id="ARBA00004496"/>
    </source>
</evidence>
<comment type="caution">
    <text evidence="13">The sequence shown here is derived from an EMBL/GenBank/DDBJ whole genome shotgun (WGS) entry which is preliminary data.</text>
</comment>
<evidence type="ECO:0000256" key="9">
    <source>
        <dbReference type="ARBA" id="ARBA00023315"/>
    </source>
</evidence>
<dbReference type="PROSITE" id="PS51186">
    <property type="entry name" value="GNAT"/>
    <property type="match status" value="1"/>
</dbReference>
<reference evidence="13 14" key="1">
    <citation type="journal article" date="2024" name="Commun. Biol.">
        <title>Comparative genomic analysis of thermophilic fungi reveals convergent evolutionary adaptations and gene losses.</title>
        <authorList>
            <person name="Steindorff A.S."/>
            <person name="Aguilar-Pontes M.V."/>
            <person name="Robinson A.J."/>
            <person name="Andreopoulos B."/>
            <person name="LaButti K."/>
            <person name="Kuo A."/>
            <person name="Mondo S."/>
            <person name="Riley R."/>
            <person name="Otillar R."/>
            <person name="Haridas S."/>
            <person name="Lipzen A."/>
            <person name="Grimwood J."/>
            <person name="Schmutz J."/>
            <person name="Clum A."/>
            <person name="Reid I.D."/>
            <person name="Moisan M.C."/>
            <person name="Butler G."/>
            <person name="Nguyen T.T.M."/>
            <person name="Dewar K."/>
            <person name="Conant G."/>
            <person name="Drula E."/>
            <person name="Henrissat B."/>
            <person name="Hansel C."/>
            <person name="Singer S."/>
            <person name="Hutchinson M.I."/>
            <person name="de Vries R.P."/>
            <person name="Natvig D.O."/>
            <person name="Powell A.J."/>
            <person name="Tsang A."/>
            <person name="Grigoriev I.V."/>
        </authorList>
    </citation>
    <scope>NUCLEOTIDE SEQUENCE [LARGE SCALE GENOMIC DNA]</scope>
    <source>
        <strain evidence="13 14">CBS 620.91</strain>
    </source>
</reference>
<keyword evidence="7" id="KW-0808">Transferase</keyword>
<comment type="catalytic activity">
    <reaction evidence="10">
        <text>N-terminal L-seryl-[histone H2A] + acetyl-CoA = N-terminal N(alpha)-acetyl-L-seryl-[histone H2A] + CoA + H(+)</text>
        <dbReference type="Rhea" id="RHEA:50600"/>
        <dbReference type="Rhea" id="RHEA-COMP:12742"/>
        <dbReference type="Rhea" id="RHEA-COMP:12744"/>
        <dbReference type="ChEBI" id="CHEBI:15378"/>
        <dbReference type="ChEBI" id="CHEBI:57287"/>
        <dbReference type="ChEBI" id="CHEBI:57288"/>
        <dbReference type="ChEBI" id="CHEBI:64738"/>
        <dbReference type="ChEBI" id="CHEBI:83690"/>
        <dbReference type="EC" id="2.3.1.257"/>
    </reaction>
</comment>
<dbReference type="EC" id="2.3.1.257" evidence="4"/>
<evidence type="ECO:0000256" key="8">
    <source>
        <dbReference type="ARBA" id="ARBA00023242"/>
    </source>
</evidence>